<dbReference type="AlphaFoldDB" id="A0A0K2VLL9"/>
<feature type="non-terminal residue" evidence="1">
    <location>
        <position position="1"/>
    </location>
</feature>
<proteinExistence type="predicted"/>
<reference evidence="1" key="1">
    <citation type="submission" date="2014-05" db="EMBL/GenBank/DDBJ databases">
        <authorList>
            <person name="Chronopoulou M."/>
        </authorList>
    </citation>
    <scope>NUCLEOTIDE SEQUENCE</scope>
    <source>
        <tissue evidence="1">Whole organism</tissue>
    </source>
</reference>
<sequence length="51" mass="5663">LKNKNEIQNYVKSGTLSCSSIHLIATIGWIQVNSLKLKLTGVSKRISLHAR</sequence>
<protein>
    <submittedName>
        <fullName evidence="1">Uncharacterized protein</fullName>
    </submittedName>
</protein>
<name>A0A0K2VLL9_LEPSM</name>
<organism evidence="1">
    <name type="scientific">Lepeophtheirus salmonis</name>
    <name type="common">Salmon louse</name>
    <name type="synonym">Caligus salmonis</name>
    <dbReference type="NCBI Taxonomy" id="72036"/>
    <lineage>
        <taxon>Eukaryota</taxon>
        <taxon>Metazoa</taxon>
        <taxon>Ecdysozoa</taxon>
        <taxon>Arthropoda</taxon>
        <taxon>Crustacea</taxon>
        <taxon>Multicrustacea</taxon>
        <taxon>Hexanauplia</taxon>
        <taxon>Copepoda</taxon>
        <taxon>Siphonostomatoida</taxon>
        <taxon>Caligidae</taxon>
        <taxon>Lepeophtheirus</taxon>
    </lineage>
</organism>
<accession>A0A0K2VLL9</accession>
<evidence type="ECO:0000313" key="1">
    <source>
        <dbReference type="EMBL" id="CDW51152.1"/>
    </source>
</evidence>
<dbReference type="EMBL" id="HACA01033790">
    <property type="protein sequence ID" value="CDW51152.1"/>
    <property type="molecule type" value="Transcribed_RNA"/>
</dbReference>
<feature type="non-terminal residue" evidence="1">
    <location>
        <position position="51"/>
    </location>
</feature>